<evidence type="ECO:0000313" key="1">
    <source>
        <dbReference type="EMBL" id="EXM12240.1"/>
    </source>
</evidence>
<protein>
    <submittedName>
        <fullName evidence="1">Uncharacterized protein</fullName>
    </submittedName>
</protein>
<dbReference type="EMBL" id="KK035818">
    <property type="protein sequence ID" value="EXM12240.1"/>
    <property type="molecule type" value="Genomic_DNA"/>
</dbReference>
<gene>
    <name evidence="1" type="ORF">FOTG_19259</name>
</gene>
<accession>X0LUN7</accession>
<dbReference type="Proteomes" id="UP000030701">
    <property type="component" value="Unassembled WGS sequence"/>
</dbReference>
<dbReference type="AlphaFoldDB" id="X0LUN7"/>
<organism evidence="1">
    <name type="scientific">Fusarium oxysporum f. sp. vasinfectum 25433</name>
    <dbReference type="NCBI Taxonomy" id="1089449"/>
    <lineage>
        <taxon>Eukaryota</taxon>
        <taxon>Fungi</taxon>
        <taxon>Dikarya</taxon>
        <taxon>Ascomycota</taxon>
        <taxon>Pezizomycotina</taxon>
        <taxon>Sordariomycetes</taxon>
        <taxon>Hypocreomycetidae</taxon>
        <taxon>Hypocreales</taxon>
        <taxon>Nectriaceae</taxon>
        <taxon>Fusarium</taxon>
        <taxon>Fusarium oxysporum species complex</taxon>
    </lineage>
</organism>
<dbReference type="HOGENOM" id="CLU_2782760_0_0_1"/>
<name>X0LUN7_FUSOX</name>
<sequence length="69" mass="7606">WLIATTFATAEGINYRRYQSNYSALTHNANFTPSYFKISPVLALGSVTSINFSCDGTLKTEVTLPTVLK</sequence>
<reference evidence="1" key="1">
    <citation type="submission" date="2011-11" db="EMBL/GenBank/DDBJ databases">
        <title>The Genome Sequence of Fusarium oxysporum Cotton.</title>
        <authorList>
            <consortium name="The Broad Institute Genome Sequencing Platform"/>
            <person name="Ma L.-J."/>
            <person name="Gale L.R."/>
            <person name="Schwartz D.C."/>
            <person name="Zhou S."/>
            <person name="Corby-Kistler H."/>
            <person name="Young S.K."/>
            <person name="Zeng Q."/>
            <person name="Gargeya S."/>
            <person name="Fitzgerald M."/>
            <person name="Haas B."/>
            <person name="Abouelleil A."/>
            <person name="Alvarado L."/>
            <person name="Arachchi H.M."/>
            <person name="Berlin A."/>
            <person name="Brown A."/>
            <person name="Chapman S.B."/>
            <person name="Chen Z."/>
            <person name="Dunbar C."/>
            <person name="Freedman E."/>
            <person name="Gearin G."/>
            <person name="Goldberg J."/>
            <person name="Griggs A."/>
            <person name="Gujja S."/>
            <person name="Heiman D."/>
            <person name="Howarth C."/>
            <person name="Larson L."/>
            <person name="Lui A."/>
            <person name="MacDonald P.J.P."/>
            <person name="Montmayeur A."/>
            <person name="Murphy C."/>
            <person name="Neiman D."/>
            <person name="Pearson M."/>
            <person name="Priest M."/>
            <person name="Roberts A."/>
            <person name="Saif S."/>
            <person name="Shea T."/>
            <person name="Shenoy N."/>
            <person name="Sisk P."/>
            <person name="Stolte C."/>
            <person name="Sykes S."/>
            <person name="Wortman J."/>
            <person name="Nusbaum C."/>
            <person name="Birren B."/>
        </authorList>
    </citation>
    <scope>NUCLEOTIDE SEQUENCE [LARGE SCALE GENOMIC DNA]</scope>
    <source>
        <strain evidence="1">25433</strain>
    </source>
</reference>
<reference evidence="1" key="2">
    <citation type="submission" date="2014-03" db="EMBL/GenBank/DDBJ databases">
        <title>The Genome Annotation of Fusarium oxysporum Cotton.</title>
        <authorList>
            <consortium name="The Broad Institute Genomics Platform"/>
            <person name="Ma L.-J."/>
            <person name="Corby-Kistler H."/>
            <person name="Broz K."/>
            <person name="Gale L.R."/>
            <person name="Jonkers W."/>
            <person name="O'Donnell K."/>
            <person name="Ploetz R."/>
            <person name="Steinberg C."/>
            <person name="Schwartz D.C."/>
            <person name="VanEtten H."/>
            <person name="Zhou S."/>
            <person name="Young S.K."/>
            <person name="Zeng Q."/>
            <person name="Gargeya S."/>
            <person name="Fitzgerald M."/>
            <person name="Abouelleil A."/>
            <person name="Alvarado L."/>
            <person name="Chapman S.B."/>
            <person name="Gainer-Dewar J."/>
            <person name="Goldberg J."/>
            <person name="Griggs A."/>
            <person name="Gujja S."/>
            <person name="Hansen M."/>
            <person name="Howarth C."/>
            <person name="Imamovic A."/>
            <person name="Ireland A."/>
            <person name="Larimer J."/>
            <person name="McCowan C."/>
            <person name="Murphy C."/>
            <person name="Pearson M."/>
            <person name="Poon T.W."/>
            <person name="Priest M."/>
            <person name="Roberts A."/>
            <person name="Saif S."/>
            <person name="Shea T."/>
            <person name="Sykes S."/>
            <person name="Wortman J."/>
            <person name="Nusbaum C."/>
            <person name="Birren B."/>
        </authorList>
    </citation>
    <scope>NUCLEOTIDE SEQUENCE</scope>
    <source>
        <strain evidence="1">25433</strain>
    </source>
</reference>
<feature type="non-terminal residue" evidence="1">
    <location>
        <position position="1"/>
    </location>
</feature>
<proteinExistence type="predicted"/>